<feature type="domain" description="NAD-dependent epimerase/dehydratase" evidence="2">
    <location>
        <begin position="3"/>
        <end position="223"/>
    </location>
</feature>
<dbReference type="CDD" id="cd05262">
    <property type="entry name" value="SDR_a7"/>
    <property type="match status" value="1"/>
</dbReference>
<dbReference type="Pfam" id="PF01370">
    <property type="entry name" value="Epimerase"/>
    <property type="match status" value="1"/>
</dbReference>
<dbReference type="AlphaFoldDB" id="A0A316W712"/>
<sequence length="323" mass="34799">MRVFLTGGTGLVGRHIVPELLAAGHSVLALSRNETSHAKLKASGCSIHPGDLTNLEALKTAAADPSIDAIIHTAFDHNWSNFVASCEMDRKVIEAIGHRLAELKSSKPFVVTSGTMLITPTSGSDGKLQPGKESDAFEANSPTPRKHSEELSDALAERHGVNTIIVRLSPSVHSGQEDKQGFIHIITKMCKEKGQAAYAGEGQNRWNAVHVKDAAALYRRIVEVECAKVESGQTTFAPHPAKRAHAVGEQSVAFKDIAGAIGKKNSLPVVSLEGDAFAAHYSMFQYFVAKDNPISSQYSGVTYGWKPTQIGLLEDIEKHYPVL</sequence>
<dbReference type="FunCoup" id="A0A316W712">
    <property type="interactions" value="18"/>
</dbReference>
<dbReference type="Gene3D" id="3.40.50.720">
    <property type="entry name" value="NAD(P)-binding Rossmann-like Domain"/>
    <property type="match status" value="1"/>
</dbReference>
<reference evidence="3 4" key="1">
    <citation type="journal article" date="2018" name="Mol. Biol. Evol.">
        <title>Broad Genomic Sampling Reveals a Smut Pathogenic Ancestry of the Fungal Clade Ustilaginomycotina.</title>
        <authorList>
            <person name="Kijpornyongpan T."/>
            <person name="Mondo S.J."/>
            <person name="Barry K."/>
            <person name="Sandor L."/>
            <person name="Lee J."/>
            <person name="Lipzen A."/>
            <person name="Pangilinan J."/>
            <person name="LaButti K."/>
            <person name="Hainaut M."/>
            <person name="Henrissat B."/>
            <person name="Grigoriev I.V."/>
            <person name="Spatafora J.W."/>
            <person name="Aime M.C."/>
        </authorList>
    </citation>
    <scope>NUCLEOTIDE SEQUENCE [LARGE SCALE GENOMIC DNA]</scope>
    <source>
        <strain evidence="3 4">MCA 4658</strain>
    </source>
</reference>
<dbReference type="GeneID" id="37039598"/>
<proteinExistence type="predicted"/>
<evidence type="ECO:0000313" key="4">
    <source>
        <dbReference type="Proteomes" id="UP000245783"/>
    </source>
</evidence>
<dbReference type="Proteomes" id="UP000245783">
    <property type="component" value="Unassembled WGS sequence"/>
</dbReference>
<dbReference type="InParanoid" id="A0A316W712"/>
<dbReference type="RefSeq" id="XP_025371671.1">
    <property type="nucleotide sequence ID" value="XM_025517728.1"/>
</dbReference>
<dbReference type="GO" id="GO:0005737">
    <property type="term" value="C:cytoplasm"/>
    <property type="evidence" value="ECO:0007669"/>
    <property type="project" value="TreeGrafter"/>
</dbReference>
<protein>
    <submittedName>
        <fullName evidence="3">NAD-dependent epimerase/dehydratase</fullName>
    </submittedName>
</protein>
<name>A0A316W712_9BASI</name>
<dbReference type="OrthoDB" id="10000533at2759"/>
<evidence type="ECO:0000259" key="2">
    <source>
        <dbReference type="Pfam" id="PF01370"/>
    </source>
</evidence>
<dbReference type="PANTHER" id="PTHR48079">
    <property type="entry name" value="PROTEIN YEEZ"/>
    <property type="match status" value="1"/>
</dbReference>
<dbReference type="InterPro" id="IPR036291">
    <property type="entry name" value="NAD(P)-bd_dom_sf"/>
</dbReference>
<evidence type="ECO:0000256" key="1">
    <source>
        <dbReference type="SAM" id="MobiDB-lite"/>
    </source>
</evidence>
<keyword evidence="4" id="KW-1185">Reference proteome</keyword>
<dbReference type="GO" id="GO:0004029">
    <property type="term" value="F:aldehyde dehydrogenase (NAD+) activity"/>
    <property type="evidence" value="ECO:0007669"/>
    <property type="project" value="TreeGrafter"/>
</dbReference>
<dbReference type="InterPro" id="IPR001509">
    <property type="entry name" value="Epimerase_deHydtase"/>
</dbReference>
<dbReference type="SUPFAM" id="SSF51735">
    <property type="entry name" value="NAD(P)-binding Rossmann-fold domains"/>
    <property type="match status" value="1"/>
</dbReference>
<evidence type="ECO:0000313" key="3">
    <source>
        <dbReference type="EMBL" id="PWN44511.1"/>
    </source>
</evidence>
<dbReference type="EMBL" id="KZ819360">
    <property type="protein sequence ID" value="PWN44511.1"/>
    <property type="molecule type" value="Genomic_DNA"/>
</dbReference>
<dbReference type="STRING" id="1522189.A0A316W712"/>
<accession>A0A316W712</accession>
<dbReference type="PANTHER" id="PTHR48079:SF9">
    <property type="entry name" value="PUTATIVE-RELATED"/>
    <property type="match status" value="1"/>
</dbReference>
<organism evidence="3 4">
    <name type="scientific">Ceraceosorus guamensis</name>
    <dbReference type="NCBI Taxonomy" id="1522189"/>
    <lineage>
        <taxon>Eukaryota</taxon>
        <taxon>Fungi</taxon>
        <taxon>Dikarya</taxon>
        <taxon>Basidiomycota</taxon>
        <taxon>Ustilaginomycotina</taxon>
        <taxon>Exobasidiomycetes</taxon>
        <taxon>Ceraceosorales</taxon>
        <taxon>Ceraceosoraceae</taxon>
        <taxon>Ceraceosorus</taxon>
    </lineage>
</organism>
<feature type="region of interest" description="Disordered" evidence="1">
    <location>
        <begin position="120"/>
        <end position="149"/>
    </location>
</feature>
<gene>
    <name evidence="3" type="ORF">IE81DRAFT_8957</name>
</gene>
<dbReference type="InterPro" id="IPR051783">
    <property type="entry name" value="NAD(P)-dependent_oxidoreduct"/>
</dbReference>